<organism evidence="3 4">
    <name type="scientific">Roseateles chitinivorans</name>
    <dbReference type="NCBI Taxonomy" id="2917965"/>
    <lineage>
        <taxon>Bacteria</taxon>
        <taxon>Pseudomonadati</taxon>
        <taxon>Pseudomonadota</taxon>
        <taxon>Betaproteobacteria</taxon>
        <taxon>Burkholderiales</taxon>
        <taxon>Sphaerotilaceae</taxon>
        <taxon>Roseateles</taxon>
    </lineage>
</organism>
<proteinExistence type="predicted"/>
<dbReference type="SUPFAM" id="SSF53850">
    <property type="entry name" value="Periplasmic binding protein-like II"/>
    <property type="match status" value="1"/>
</dbReference>
<comment type="caution">
    <text evidence="3">The sequence shown here is derived from an EMBL/GenBank/DDBJ whole genome shotgun (WGS) entry which is preliminary data.</text>
</comment>
<feature type="region of interest" description="Disordered" evidence="1">
    <location>
        <begin position="27"/>
        <end position="53"/>
    </location>
</feature>
<reference evidence="3 4" key="1">
    <citation type="submission" date="2017-11" db="EMBL/GenBank/DDBJ databases">
        <title>Draft genome sequence of Mitsuaria sp. HWN-4.</title>
        <authorList>
            <person name="Gundlapally S.R."/>
        </authorList>
    </citation>
    <scope>NUCLEOTIDE SEQUENCE [LARGE SCALE GENOMIC DNA]</scope>
    <source>
        <strain evidence="3 4">HWN-4</strain>
    </source>
</reference>
<dbReference type="RefSeq" id="WP_099861968.1">
    <property type="nucleotide sequence ID" value="NZ_PEOG01000030.1"/>
</dbReference>
<keyword evidence="4" id="KW-1185">Reference proteome</keyword>
<gene>
    <name evidence="3" type="ORF">CS062_12500</name>
</gene>
<evidence type="ECO:0000256" key="1">
    <source>
        <dbReference type="SAM" id="MobiDB-lite"/>
    </source>
</evidence>
<evidence type="ECO:0000313" key="3">
    <source>
        <dbReference type="EMBL" id="PIM52818.1"/>
    </source>
</evidence>
<name>A0A2G9C8R8_9BURK</name>
<dbReference type="Proteomes" id="UP000231501">
    <property type="component" value="Unassembled WGS sequence"/>
</dbReference>
<feature type="chain" id="PRO_5013775694" evidence="2">
    <location>
        <begin position="25"/>
        <end position="314"/>
    </location>
</feature>
<dbReference type="OrthoDB" id="547680at2"/>
<sequence length="314" mass="35655">MPPRRHLLQAAAASALCNALPLRAAGDATARRSATPPDRQASGTSPPEPATVVYPRHLPQQDRQVDYFISLLHAALQRSGTRYALIPTQSEMVQSRALLKMASDDPSIDVFWTMTDPQRERTLLPIRVPLDRGLIGWRLCLTRADDRDRLRQVRDLRDLARLTAGQMHDWPDTAVLRANGLPVQVSTHYQGLFQMLSQGRFDYFPRSIFEIDAELASFPEQHLAIDTALLLHYPAALYMFVRPGRPRLAADLTRGMEALIADGSFERLSRQLFGDLVRRHRVDQRRVLRLRNPLLPAHTPLDRHALWWPLPGAR</sequence>
<dbReference type="Gene3D" id="3.40.190.10">
    <property type="entry name" value="Periplasmic binding protein-like II"/>
    <property type="match status" value="1"/>
</dbReference>
<dbReference type="InterPro" id="IPR006311">
    <property type="entry name" value="TAT_signal"/>
</dbReference>
<accession>A0A2G9C8R8</accession>
<evidence type="ECO:0000256" key="2">
    <source>
        <dbReference type="SAM" id="SignalP"/>
    </source>
</evidence>
<keyword evidence="2" id="KW-0732">Signal</keyword>
<feature type="signal peptide" evidence="2">
    <location>
        <begin position="1"/>
        <end position="24"/>
    </location>
</feature>
<evidence type="ECO:0000313" key="4">
    <source>
        <dbReference type="Proteomes" id="UP000231501"/>
    </source>
</evidence>
<dbReference type="EMBL" id="PEOG01000030">
    <property type="protein sequence ID" value="PIM52818.1"/>
    <property type="molecule type" value="Genomic_DNA"/>
</dbReference>
<dbReference type="PROSITE" id="PS51318">
    <property type="entry name" value="TAT"/>
    <property type="match status" value="1"/>
</dbReference>
<dbReference type="AlphaFoldDB" id="A0A2G9C8R8"/>
<protein>
    <submittedName>
        <fullName evidence="3">Uncharacterized protein</fullName>
    </submittedName>
</protein>